<dbReference type="InterPro" id="IPR009030">
    <property type="entry name" value="Growth_fac_rcpt_cys_sf"/>
</dbReference>
<dbReference type="Gene3D" id="4.10.40.20">
    <property type="match status" value="1"/>
</dbReference>
<reference evidence="4 5" key="1">
    <citation type="submission" date="2024-05" db="EMBL/GenBank/DDBJ databases">
        <authorList>
            <person name="Wallberg A."/>
        </authorList>
    </citation>
    <scope>NUCLEOTIDE SEQUENCE [LARGE SCALE GENOMIC DNA]</scope>
</reference>
<organism evidence="4 5">
    <name type="scientific">Meganyctiphanes norvegica</name>
    <name type="common">Northern krill</name>
    <name type="synonym">Thysanopoda norvegica</name>
    <dbReference type="NCBI Taxonomy" id="48144"/>
    <lineage>
        <taxon>Eukaryota</taxon>
        <taxon>Metazoa</taxon>
        <taxon>Ecdysozoa</taxon>
        <taxon>Arthropoda</taxon>
        <taxon>Crustacea</taxon>
        <taxon>Multicrustacea</taxon>
        <taxon>Malacostraca</taxon>
        <taxon>Eumalacostraca</taxon>
        <taxon>Eucarida</taxon>
        <taxon>Euphausiacea</taxon>
        <taxon>Euphausiidae</taxon>
        <taxon>Meganyctiphanes</taxon>
    </lineage>
</organism>
<evidence type="ECO:0000313" key="5">
    <source>
        <dbReference type="Proteomes" id="UP001497623"/>
    </source>
</evidence>
<evidence type="ECO:0000256" key="2">
    <source>
        <dbReference type="SAM" id="MobiDB-lite"/>
    </source>
</evidence>
<dbReference type="GO" id="GO:0005576">
    <property type="term" value="C:extracellular region"/>
    <property type="evidence" value="ECO:0007669"/>
    <property type="project" value="InterPro"/>
</dbReference>
<dbReference type="EMBL" id="CAXKWB010008456">
    <property type="protein sequence ID" value="CAL4091102.1"/>
    <property type="molecule type" value="Genomic_DNA"/>
</dbReference>
<name>A0AAV2QLH5_MEGNR</name>
<gene>
    <name evidence="4" type="ORF">MNOR_LOCUS14252</name>
</gene>
<accession>A0AAV2QLH5</accession>
<feature type="domain" description="IGFBP N-terminal" evidence="3">
    <location>
        <begin position="5"/>
        <end position="74"/>
    </location>
</feature>
<dbReference type="AlphaFoldDB" id="A0AAV2QLH5"/>
<dbReference type="Gene3D" id="3.50.4.10">
    <property type="entry name" value="Hepatocyte Growth Factor"/>
    <property type="match status" value="1"/>
</dbReference>
<dbReference type="SUPFAM" id="SSF57414">
    <property type="entry name" value="Hairpin loop containing domain-like"/>
    <property type="match status" value="1"/>
</dbReference>
<sequence>SRVLSSQSCFGCQNGCQLPPPQCIYGVVRDICGCCDECGKGPLQECGGGLAGRCGDGLECSLPPPAPPSACVDGFECSPLPLPPPPGGPQGICTYSWTLPKKACILGNNRRKIRRVRSMDACIYRCLAFGWCNSVEYKRNRNLCFLSEVDSKSPDYKQPCPSRGNKKTIFSEKN</sequence>
<protein>
    <recommendedName>
        <fullName evidence="3">IGFBP N-terminal domain-containing protein</fullName>
    </recommendedName>
</protein>
<comment type="caution">
    <text evidence="4">The sequence shown here is derived from an EMBL/GenBank/DDBJ whole genome shotgun (WGS) entry which is preliminary data.</text>
</comment>
<proteinExistence type="predicted"/>
<dbReference type="Pfam" id="PF00219">
    <property type="entry name" value="IGFBP"/>
    <property type="match status" value="1"/>
</dbReference>
<dbReference type="Pfam" id="PF00024">
    <property type="entry name" value="PAN_1"/>
    <property type="match status" value="1"/>
</dbReference>
<keyword evidence="1" id="KW-1015">Disulfide bond</keyword>
<evidence type="ECO:0000259" key="3">
    <source>
        <dbReference type="PROSITE" id="PS51323"/>
    </source>
</evidence>
<dbReference type="PROSITE" id="PS51323">
    <property type="entry name" value="IGFBP_N_2"/>
    <property type="match status" value="1"/>
</dbReference>
<dbReference type="SUPFAM" id="SSF57184">
    <property type="entry name" value="Growth factor receptor domain"/>
    <property type="match status" value="1"/>
</dbReference>
<evidence type="ECO:0000256" key="1">
    <source>
        <dbReference type="ARBA" id="ARBA00023157"/>
    </source>
</evidence>
<feature type="non-terminal residue" evidence="4">
    <location>
        <position position="1"/>
    </location>
</feature>
<feature type="region of interest" description="Disordered" evidence="2">
    <location>
        <begin position="151"/>
        <end position="174"/>
    </location>
</feature>
<keyword evidence="5" id="KW-1185">Reference proteome</keyword>
<dbReference type="InterPro" id="IPR003609">
    <property type="entry name" value="Pan_app"/>
</dbReference>
<dbReference type="InterPro" id="IPR000867">
    <property type="entry name" value="IGFBP-like"/>
</dbReference>
<dbReference type="Proteomes" id="UP001497623">
    <property type="component" value="Unassembled WGS sequence"/>
</dbReference>
<evidence type="ECO:0000313" key="4">
    <source>
        <dbReference type="EMBL" id="CAL4091102.1"/>
    </source>
</evidence>